<dbReference type="SUPFAM" id="SSF52540">
    <property type="entry name" value="P-loop containing nucleoside triphosphate hydrolases"/>
    <property type="match status" value="1"/>
</dbReference>
<comment type="similarity">
    <text evidence="2">Belongs to the TRAFAC class TrmE-Era-EngA-EngB-Septin-like GTPase superfamily. Septin GTPase family.</text>
</comment>
<keyword evidence="5" id="KW-1185">Reference proteome</keyword>
<keyword evidence="2" id="KW-0547">Nucleotide-binding</keyword>
<protein>
    <recommendedName>
        <fullName evidence="3">C3H1-type domain-containing protein</fullName>
    </recommendedName>
</protein>
<dbReference type="GO" id="GO:0005525">
    <property type="term" value="F:GTP binding"/>
    <property type="evidence" value="ECO:0007669"/>
    <property type="project" value="UniProtKB-KW"/>
</dbReference>
<keyword evidence="2" id="KW-0342">GTP-binding</keyword>
<evidence type="ECO:0000313" key="4">
    <source>
        <dbReference type="EMBL" id="CAD7253619.1"/>
    </source>
</evidence>
<feature type="domain" description="C3H1-type" evidence="3">
    <location>
        <begin position="10"/>
        <end position="33"/>
    </location>
</feature>
<gene>
    <name evidence="4" type="ORF">DSTB1V02_LOCUS13367</name>
</gene>
<keyword evidence="1" id="KW-0863">Zinc-finger</keyword>
<evidence type="ECO:0000256" key="1">
    <source>
        <dbReference type="PROSITE-ProRule" id="PRU00723"/>
    </source>
</evidence>
<dbReference type="GO" id="GO:0008270">
    <property type="term" value="F:zinc ion binding"/>
    <property type="evidence" value="ECO:0007669"/>
    <property type="project" value="UniProtKB-KW"/>
</dbReference>
<dbReference type="Pfam" id="PF00735">
    <property type="entry name" value="Septin"/>
    <property type="match status" value="1"/>
</dbReference>
<reference evidence="4" key="1">
    <citation type="submission" date="2020-11" db="EMBL/GenBank/DDBJ databases">
        <authorList>
            <person name="Tran Van P."/>
        </authorList>
    </citation>
    <scope>NUCLEOTIDE SEQUENCE</scope>
</reference>
<proteinExistence type="inferred from homology"/>
<dbReference type="Gene3D" id="3.40.50.300">
    <property type="entry name" value="P-loop containing nucleotide triphosphate hydrolases"/>
    <property type="match status" value="1"/>
</dbReference>
<organism evidence="4">
    <name type="scientific">Darwinula stevensoni</name>
    <dbReference type="NCBI Taxonomy" id="69355"/>
    <lineage>
        <taxon>Eukaryota</taxon>
        <taxon>Metazoa</taxon>
        <taxon>Ecdysozoa</taxon>
        <taxon>Arthropoda</taxon>
        <taxon>Crustacea</taxon>
        <taxon>Oligostraca</taxon>
        <taxon>Ostracoda</taxon>
        <taxon>Podocopa</taxon>
        <taxon>Podocopida</taxon>
        <taxon>Darwinulocopina</taxon>
        <taxon>Darwinuloidea</taxon>
        <taxon>Darwinulidae</taxon>
        <taxon>Darwinula</taxon>
    </lineage>
</organism>
<dbReference type="InterPro" id="IPR000571">
    <property type="entry name" value="Znf_CCCH"/>
</dbReference>
<dbReference type="OrthoDB" id="2386367at2759"/>
<name>A0A7R9AG52_9CRUS</name>
<evidence type="ECO:0000256" key="2">
    <source>
        <dbReference type="RuleBase" id="RU004560"/>
    </source>
</evidence>
<dbReference type="CDD" id="cd00882">
    <property type="entry name" value="Ras_like_GTPase"/>
    <property type="match status" value="1"/>
</dbReference>
<dbReference type="PROSITE" id="PS50103">
    <property type="entry name" value="ZF_C3H1"/>
    <property type="match status" value="1"/>
</dbReference>
<evidence type="ECO:0000259" key="3">
    <source>
        <dbReference type="PROSITE" id="PS50103"/>
    </source>
</evidence>
<accession>A0A7R9AG52</accession>
<feature type="zinc finger region" description="C3H1-type" evidence="1">
    <location>
        <begin position="10"/>
        <end position="33"/>
    </location>
</feature>
<dbReference type="AlphaFoldDB" id="A0A7R9AG52"/>
<dbReference type="EMBL" id="CAJPEV010006217">
    <property type="protein sequence ID" value="CAG0903952.1"/>
    <property type="molecule type" value="Genomic_DNA"/>
</dbReference>
<dbReference type="InterPro" id="IPR027417">
    <property type="entry name" value="P-loop_NTPase"/>
</dbReference>
<dbReference type="InterPro" id="IPR030379">
    <property type="entry name" value="G_SEPTIN_dom"/>
</dbReference>
<dbReference type="Proteomes" id="UP000677054">
    <property type="component" value="Unassembled WGS sequence"/>
</dbReference>
<evidence type="ECO:0000313" key="5">
    <source>
        <dbReference type="Proteomes" id="UP000677054"/>
    </source>
</evidence>
<keyword evidence="1" id="KW-0862">Zinc</keyword>
<sequence length="614" mass="69319">MEPDVAGPDLCREYNVGQVCSRGDECLKLHICAGYIAGTCEECKLNHDVFDQQCKKLLKQANVHLNRSRKELRTFFMKKCDVDLKEILRQKNEVDIRPQIMGMKNTPQHQTLPIDFREKEIEAYHIGALVRNFYDSGVENRNESNAFQDSGITAVICFFYRGTNGRQSILDGLRSPLPLNRQPFVVAPSPYESPEQVQMLFECQSIFLYYKRAQGIPTLKYVAAETVGMEGLCEIVLSEAGGATHRVFIPPGEPFNVRVQVSPNGGDCEVHWNWPVVGGNYVNGNPTSASVQQVSLADLGQDRGGLEYATSDGQDARKLVAGRIGPLRRPAEYLKQKATLIRHGLYQVPIEDIMRDPDKRRAKCRLSFDSTHEVMEERVIILLGASGAGKSTLVNAFVNNFYGVQWEDPFRLVLIPDTESGKPKANSQTSWITAYTLPWQEGCRAPYNLTIVDTPGFGDTSGLNGNCILRQLHGFFSKSKDKGLNHLDGVGFVLPASNARLTPTEKYIFHSFVSVFGKDIVNNIYLMITFADWEIPPVLAGFKEGNIPFVEFFRFNNFALFVSNEVEQSEDYRFDAMYWHLGSKSLSDFFAKFQESKPVSFQMRKNVLKERWAF</sequence>
<dbReference type="EMBL" id="LR905734">
    <property type="protein sequence ID" value="CAD7253619.1"/>
    <property type="molecule type" value="Genomic_DNA"/>
</dbReference>
<dbReference type="PANTHER" id="PTHR32046:SF14">
    <property type="match status" value="1"/>
</dbReference>
<keyword evidence="1" id="KW-0479">Metal-binding</keyword>
<dbReference type="PANTHER" id="PTHR32046">
    <property type="entry name" value="G DOMAIN-CONTAINING PROTEIN"/>
    <property type="match status" value="1"/>
</dbReference>